<dbReference type="Proteomes" id="UP001610631">
    <property type="component" value="Unassembled WGS sequence"/>
</dbReference>
<dbReference type="SUPFAM" id="SSF51294">
    <property type="entry name" value="Hedgehog/intein (Hint) domain"/>
    <property type="match status" value="1"/>
</dbReference>
<name>A0ABW7PA92_9ACTN</name>
<dbReference type="PANTHER" id="PTHR32305">
    <property type="match status" value="1"/>
</dbReference>
<dbReference type="InterPro" id="IPR036844">
    <property type="entry name" value="Hint_dom_sf"/>
</dbReference>
<dbReference type="InterPro" id="IPR030934">
    <property type="entry name" value="Intein_C"/>
</dbReference>
<feature type="region of interest" description="Disordered" evidence="1">
    <location>
        <begin position="1670"/>
        <end position="1691"/>
    </location>
</feature>
<feature type="region of interest" description="Disordered" evidence="1">
    <location>
        <begin position="1933"/>
        <end position="1964"/>
    </location>
</feature>
<dbReference type="PROSITE" id="PS50231">
    <property type="entry name" value="RICIN_B_LECTIN"/>
    <property type="match status" value="1"/>
</dbReference>
<dbReference type="PANTHER" id="PTHR32305:SF17">
    <property type="entry name" value="TRNA NUCLEASE WAPA"/>
    <property type="match status" value="1"/>
</dbReference>
<protein>
    <submittedName>
        <fullName evidence="4">Ricin-type beta-trefoil lectin domain protein</fullName>
    </submittedName>
</protein>
<dbReference type="NCBIfam" id="TIGR03696">
    <property type="entry name" value="Rhs_assc_core"/>
    <property type="match status" value="1"/>
</dbReference>
<dbReference type="InterPro" id="IPR000772">
    <property type="entry name" value="Ricin_B_lectin"/>
</dbReference>
<dbReference type="PROSITE" id="PS50818">
    <property type="entry name" value="INTEIN_C_TER"/>
    <property type="match status" value="1"/>
</dbReference>
<gene>
    <name evidence="4" type="ORF">WDV06_09260</name>
</gene>
<comment type="caution">
    <text evidence="4">The sequence shown here is derived from an EMBL/GenBank/DDBJ whole genome shotgun (WGS) entry which is preliminary data.</text>
</comment>
<feature type="region of interest" description="Disordered" evidence="1">
    <location>
        <begin position="844"/>
        <end position="869"/>
    </location>
</feature>
<organism evidence="4 5">
    <name type="scientific">Streptomyces racemochromogenes</name>
    <dbReference type="NCBI Taxonomy" id="67353"/>
    <lineage>
        <taxon>Bacteria</taxon>
        <taxon>Bacillati</taxon>
        <taxon>Actinomycetota</taxon>
        <taxon>Actinomycetes</taxon>
        <taxon>Kitasatosporales</taxon>
        <taxon>Streptomycetaceae</taxon>
        <taxon>Streptomyces</taxon>
    </lineage>
</organism>
<dbReference type="Pfam" id="PF00652">
    <property type="entry name" value="Ricin_B_lectin"/>
    <property type="match status" value="1"/>
</dbReference>
<feature type="compositionally biased region" description="Polar residues" evidence="1">
    <location>
        <begin position="1933"/>
        <end position="1945"/>
    </location>
</feature>
<evidence type="ECO:0000313" key="4">
    <source>
        <dbReference type="EMBL" id="MFH7595277.1"/>
    </source>
</evidence>
<dbReference type="InterPro" id="IPR003587">
    <property type="entry name" value="Hint_dom_N"/>
</dbReference>
<dbReference type="InterPro" id="IPR031325">
    <property type="entry name" value="RHS_repeat"/>
</dbReference>
<dbReference type="SUPFAM" id="SSF50370">
    <property type="entry name" value="Ricin B-like lectins"/>
    <property type="match status" value="1"/>
</dbReference>
<reference evidence="4 5" key="1">
    <citation type="submission" date="2024-03" db="EMBL/GenBank/DDBJ databases">
        <title>Whole genome sequencing of Streptomyces racemochromogenes, to identify antimicrobial biosynthetic gene clusters.</title>
        <authorList>
            <person name="Suryawanshi P."/>
            <person name="Krishnaraj P.U."/>
            <person name="Arun Y.P."/>
            <person name="Suryawanshi M.P."/>
            <person name="Rakshit O."/>
        </authorList>
    </citation>
    <scope>NUCLEOTIDE SEQUENCE [LARGE SCALE GENOMIC DNA]</scope>
    <source>
        <strain evidence="4 5">AUDT626</strain>
    </source>
</reference>
<feature type="domain" description="Ricin B lectin" evidence="3">
    <location>
        <begin position="1734"/>
        <end position="1856"/>
    </location>
</feature>
<dbReference type="Pfam" id="PF05593">
    <property type="entry name" value="RHS_repeat"/>
    <property type="match status" value="1"/>
</dbReference>
<dbReference type="SMART" id="SM00306">
    <property type="entry name" value="HintN"/>
    <property type="match status" value="1"/>
</dbReference>
<feature type="region of interest" description="Disordered" evidence="1">
    <location>
        <begin position="1540"/>
        <end position="1560"/>
    </location>
</feature>
<feature type="region of interest" description="Disordered" evidence="1">
    <location>
        <begin position="895"/>
        <end position="922"/>
    </location>
</feature>
<sequence length="2544" mass="269242">MSPFSAHNFRLPGNRRARAKRARLAGRTGLTVSVALVVSLLPIQAWAAPPGDRSGVQLPGLQQDMKAKLDKVEAAKLEGWAGAPVQSPPGYEPSKVTPPAGGTASVALTGDQLVQAGTLPVSIGKASPTAENPTPPAPSGTWSVAVETRTATEAANVDGALIKVTPPAEGSTPVDVQLDYKKFKDLYGTEWATRLELKQLPACFLTTPDLPECTVAKDVPSTNDPATGTVRATIDPATAPSQGLRTMAGGSGGPTVLAASDGASGAGGTYKATSLSPSGSWTAGGSGGGFSWSYPLTVPAAPAGPTPKIGFAYSSQAVDGKTSVANSQASWVGDGWDYEPGYIERRYRSCADDLKANPSTPNNDNATDKKKGDLCWAGDNVVMSLGGSTTELVHDAATGNWIPASDDGSRVEHKTDTTVPNGAKDGEYWIVTTRDGTRYFFGRHDVDGAGSRPVTNSVLTVPVFGNHPGEPCYQSTFAASSCDQGWRWNLDYVEDVHGNAMIIDWAKETNRYAKNSKFKEAVTYARAGYPTQITYGLRNDNLSGPPAGKVEFTVAERCIKEGTTQCSDAEFEGNNYGDKQPWWDTPSTLYCKPTAKDCYVGSPTFWTRKRLTAVTTYAQRTEGSTALSLVDRWNLTQSFPRQRTDTHPPLWLESITRTGYGTTKDSAGNQQSTTLPPISFVANVKDMPNRVATGATDATPDFDRLRVETIRTETGGEIVVGYSAPCPVGGTHPKPEENTTRCFPVYWSPDGDLQKPPLEWFNKYVVDKVTEKDRVARQPDVTTSYAYEGDAAWAKDSDEFSKPELRTYSQWRGYAGVVTNKGVTANAGKPDATEQSQTRTRFFRGMSGDAGRPKITVKDSTNTEDLGEDLPQYQGQVAESIAYTKAGGTVESRSLTWPWSQQTATRPRDGTTPLNAFRSGTSRSEAIQTISGGATRTLRTRTTFEPTYGLTQTVQNEAISPNGTGGWQTTNQTCATTTYVHNTDKNLIGFPQRVRTTAGDCTQTATGALLADSRTSYDAPGAFGTAPTKGLIYQVDTNDAGGTGWITSARTEYDALGRATKVYDAAGNATTTAYSPSSGTPFAVSTTNPLGQTVTTKSDPGRGATLETTDANARKTTTTYDDLGRATAVWTPSQKPGTDKPASTFAYQIAEHEPPVVTTGILQDDGTYTQAVTIYDGLLRPRQSQGEAAGGGRIITDTLYGANGTVRHTNGAYYAEGAPEKKIFVPQSDFQVPNSTEAAYDGLGRAVRTTTLYADVPQFSTTVQYSGDYTLTRSAMSVDGTTPLKGSTASKTWTDPAGRTTAVERATSTDLTTWNRTTYSYDVRNKLTSVTDAAGNKWAYEYDVRGRQTASEDPDTGRSEFGFDNLDRQTWTKDSSGRTQYTVYDALGRATELHDDAVNGPLVASWAFDTLPGAKGLPVSSTRYDGTTAYKSEVTSYDAEYRPTGSKITIPDVPGTKGLAGTYASNVTYTPTGKVQSTTSPATPGGLAAEKLVTRYNADGLPQSMSGLAWYTADVKYSPFGEVLRTASGNAPNRVWTTTQYNPNNGQVTHQITDRETGPNRISDVSYDYDPAGNITSITDSQPGGREDRQCFSYDPMGQLTKAWTGKTASCTGPSLSDVTPGPDGDGFWQEYQFDAIGNRTKLINRDLTDPALDDETTYTYGVTVTGNGTQAPVKTQPHALAKAEKTTRTPGRTVTSLTDYTYDASGNTKTRRIDGDTQTLNWDRRGKITSASSPGIGAASVIGASGKCIDVESGGTADGTPVQIYPCNETKAQQWRITGNTVRALDKCLTTSGTKLVLATCDGSDKQKFVYRAGDKSLNNPATNQCVDVPNNAADGSDLQLWSCNTTGPQQFTFDTTTIYIYDASGNRLIEETGSSRTLYLGDTEVTVNKAGQPLDAVRYYAGPGATTVRQTGGKPDNHKLSVQLADHHGTATTTVDQSTGQTITRRKADPYGNPRGAQPGNWPGSRGFLGAGIDDTNTSLTHLGAREYEATTGRFISVDPVIDITDPLQMNGYTYANGNPVGNSDPSGLKYFEGMNDGGFQAAPDRVEERAEYYSTHSGSYNANTGNYCSWCFNSSGSGSGSGGGKSAGTGGASKKSSSCSWISMCGVKKAAAKVNKVWQENKVFIVSMTTEIVVGAACVAAAGAAGAASGGAGFALVTGCGAIAGAAGAAVANYMDPNADHSVMGQLKDMAQGALWGAASSAATAAASPYLAAVAKVIAKGAGKAAAKIAARVEAKLASGGGGACPIPNSFAAGTLVLMADGTTKPINELQPGDKVLATDPETGETNAKDVTAAIHGEGTKNLVDVTVDADGAVGSATEVITATDKHPFWVADLAQWVDATDLKVGQWLRTSSGTHVQVTAIKRWTALDTTVHNLTVADLHTYYVLAGATPLLVHNCGRNPISALGVPARASFARMQAAVDRAASRSASEVRASLSPEQIAAGQEKPFLQRMFFGSSVESAVASDPAILADGNISHLGNSMPGQAVPDFHITVGGNTFGVDLTGPSTSSISEHMRRAYISSRHQIMTYGSPSAEFLAEVFR</sequence>
<evidence type="ECO:0000259" key="2">
    <source>
        <dbReference type="SMART" id="SM00306"/>
    </source>
</evidence>
<dbReference type="NCBIfam" id="TIGR01643">
    <property type="entry name" value="YD_repeat_2x"/>
    <property type="match status" value="1"/>
</dbReference>
<evidence type="ECO:0000259" key="3">
    <source>
        <dbReference type="SMART" id="SM00458"/>
    </source>
</evidence>
<dbReference type="InterPro" id="IPR050708">
    <property type="entry name" value="T6SS_VgrG/RHS"/>
</dbReference>
<dbReference type="Gene3D" id="2.170.16.10">
    <property type="entry name" value="Hedgehog/Intein (Hint) domain"/>
    <property type="match status" value="1"/>
</dbReference>
<dbReference type="CDD" id="cd00081">
    <property type="entry name" value="Hint"/>
    <property type="match status" value="1"/>
</dbReference>
<evidence type="ECO:0000313" key="5">
    <source>
        <dbReference type="Proteomes" id="UP001610631"/>
    </source>
</evidence>
<dbReference type="InterPro" id="IPR022385">
    <property type="entry name" value="Rhs_assc_core"/>
</dbReference>
<feature type="compositionally biased region" description="Polar residues" evidence="1">
    <location>
        <begin position="912"/>
        <end position="922"/>
    </location>
</feature>
<dbReference type="RefSeq" id="WP_395509159.1">
    <property type="nucleotide sequence ID" value="NZ_JBBDHD010000016.1"/>
</dbReference>
<feature type="compositionally biased region" description="Polar residues" evidence="1">
    <location>
        <begin position="1540"/>
        <end position="1551"/>
    </location>
</feature>
<feature type="compositionally biased region" description="Polar residues" evidence="1">
    <location>
        <begin position="895"/>
        <end position="905"/>
    </location>
</feature>
<evidence type="ECO:0000256" key="1">
    <source>
        <dbReference type="SAM" id="MobiDB-lite"/>
    </source>
</evidence>
<dbReference type="InterPro" id="IPR006530">
    <property type="entry name" value="YD"/>
</dbReference>
<dbReference type="Gene3D" id="2.80.10.50">
    <property type="match status" value="1"/>
</dbReference>
<proteinExistence type="predicted"/>
<dbReference type="EMBL" id="JBBDHD010000016">
    <property type="protein sequence ID" value="MFH7595277.1"/>
    <property type="molecule type" value="Genomic_DNA"/>
</dbReference>
<dbReference type="InterPro" id="IPR035992">
    <property type="entry name" value="Ricin_B-like_lectins"/>
</dbReference>
<dbReference type="Pfam" id="PF07591">
    <property type="entry name" value="PT-HINT"/>
    <property type="match status" value="1"/>
</dbReference>
<dbReference type="Gene3D" id="2.180.10.10">
    <property type="entry name" value="RHS repeat-associated core"/>
    <property type="match status" value="2"/>
</dbReference>
<feature type="region of interest" description="Disordered" evidence="1">
    <location>
        <begin position="81"/>
        <end position="104"/>
    </location>
</feature>
<feature type="domain" description="Hint" evidence="2">
    <location>
        <begin position="2251"/>
        <end position="2356"/>
    </location>
</feature>
<accession>A0ABW7PA92</accession>
<dbReference type="SMART" id="SM00458">
    <property type="entry name" value="RICIN"/>
    <property type="match status" value="1"/>
</dbReference>
<keyword evidence="5" id="KW-1185">Reference proteome</keyword>